<dbReference type="Proteomes" id="UP000184388">
    <property type="component" value="Unassembled WGS sequence"/>
</dbReference>
<dbReference type="PANTHER" id="PTHR42718">
    <property type="entry name" value="MAJOR FACILITATOR SUPERFAMILY MULTIDRUG TRANSPORTER MFSC"/>
    <property type="match status" value="1"/>
</dbReference>
<dbReference type="PANTHER" id="PTHR42718:SF39">
    <property type="entry name" value="ACTINORHODIN TRANSPORTER-RELATED"/>
    <property type="match status" value="1"/>
</dbReference>
<dbReference type="EMBL" id="FRBK01000004">
    <property type="protein sequence ID" value="SHL38421.1"/>
    <property type="molecule type" value="Genomic_DNA"/>
</dbReference>
<evidence type="ECO:0000259" key="8">
    <source>
        <dbReference type="PROSITE" id="PS50850"/>
    </source>
</evidence>
<keyword evidence="2 7" id="KW-0812">Transmembrane</keyword>
<evidence type="ECO:0000256" key="7">
    <source>
        <dbReference type="SAM" id="Phobius"/>
    </source>
</evidence>
<feature type="domain" description="Major facilitator superfamily (MFS) profile" evidence="8">
    <location>
        <begin position="1"/>
        <end position="114"/>
    </location>
</feature>
<gene>
    <name evidence="9" type="ORF">SAMN05216268_104123</name>
</gene>
<dbReference type="SUPFAM" id="SSF103473">
    <property type="entry name" value="MFS general substrate transporter"/>
    <property type="match status" value="1"/>
</dbReference>
<comment type="caution">
    <text evidence="9">The sequence shown here is derived from an EMBL/GenBank/DDBJ whole genome shotgun (WGS) entry which is preliminary data.</text>
</comment>
<dbReference type="AlphaFoldDB" id="A0A9X8MPW9"/>
<evidence type="ECO:0000256" key="5">
    <source>
        <dbReference type="ARBA" id="ARBA00023251"/>
    </source>
</evidence>
<evidence type="ECO:0000256" key="1">
    <source>
        <dbReference type="ARBA" id="ARBA00004651"/>
    </source>
</evidence>
<keyword evidence="4 7" id="KW-0472">Membrane</keyword>
<accession>A0A9X8MPW9</accession>
<dbReference type="GO" id="GO:0022857">
    <property type="term" value="F:transmembrane transporter activity"/>
    <property type="evidence" value="ECO:0007669"/>
    <property type="project" value="InterPro"/>
</dbReference>
<keyword evidence="5" id="KW-0046">Antibiotic resistance</keyword>
<dbReference type="InterPro" id="IPR011701">
    <property type="entry name" value="MFS"/>
</dbReference>
<evidence type="ECO:0000256" key="4">
    <source>
        <dbReference type="ARBA" id="ARBA00023136"/>
    </source>
</evidence>
<sequence>MTRHPRRAPPPGTARALLVPQGFGILGAVFPRDQIGRAFSAFGPVLGLSAVGGPILAAALIDTDPFGLGWRSMFLINIVLGGAALLAAHRLLPRPRASPPSTSTSPTRRPSPPP</sequence>
<feature type="compositionally biased region" description="Low complexity" evidence="6">
    <location>
        <begin position="99"/>
        <end position="108"/>
    </location>
</feature>
<dbReference type="InterPro" id="IPR020846">
    <property type="entry name" value="MFS_dom"/>
</dbReference>
<dbReference type="InterPro" id="IPR036259">
    <property type="entry name" value="MFS_trans_sf"/>
</dbReference>
<reference evidence="10" key="1">
    <citation type="submission" date="2016-11" db="EMBL/GenBank/DDBJ databases">
        <authorList>
            <person name="Jaros S."/>
            <person name="Januszkiewicz K."/>
            <person name="Wedrychowicz H."/>
        </authorList>
    </citation>
    <scope>NUCLEOTIDE SEQUENCE [LARGE SCALE GENOMIC DNA]</scope>
    <source>
        <strain evidence="10">CGMCC 4.3555</strain>
    </source>
</reference>
<feature type="transmembrane region" description="Helical" evidence="7">
    <location>
        <begin position="42"/>
        <end position="61"/>
    </location>
</feature>
<feature type="region of interest" description="Disordered" evidence="6">
    <location>
        <begin position="94"/>
        <end position="114"/>
    </location>
</feature>
<evidence type="ECO:0000256" key="3">
    <source>
        <dbReference type="ARBA" id="ARBA00022989"/>
    </source>
</evidence>
<evidence type="ECO:0000313" key="9">
    <source>
        <dbReference type="EMBL" id="SHL38421.1"/>
    </source>
</evidence>
<proteinExistence type="predicted"/>
<evidence type="ECO:0000256" key="6">
    <source>
        <dbReference type="SAM" id="MobiDB-lite"/>
    </source>
</evidence>
<keyword evidence="3 7" id="KW-1133">Transmembrane helix</keyword>
<dbReference type="Pfam" id="PF07690">
    <property type="entry name" value="MFS_1"/>
    <property type="match status" value="1"/>
</dbReference>
<dbReference type="GO" id="GO:0005886">
    <property type="term" value="C:plasma membrane"/>
    <property type="evidence" value="ECO:0007669"/>
    <property type="project" value="UniProtKB-SubCell"/>
</dbReference>
<feature type="transmembrane region" description="Helical" evidence="7">
    <location>
        <begin position="73"/>
        <end position="92"/>
    </location>
</feature>
<dbReference type="GO" id="GO:0046677">
    <property type="term" value="P:response to antibiotic"/>
    <property type="evidence" value="ECO:0007669"/>
    <property type="project" value="UniProtKB-KW"/>
</dbReference>
<protein>
    <submittedName>
        <fullName evidence="9">Major Facilitator Superfamily protein</fullName>
    </submittedName>
</protein>
<dbReference type="PROSITE" id="PS50850">
    <property type="entry name" value="MFS"/>
    <property type="match status" value="1"/>
</dbReference>
<organism evidence="9 10">
    <name type="scientific">Streptomyces yunnanensis</name>
    <dbReference type="NCBI Taxonomy" id="156453"/>
    <lineage>
        <taxon>Bacteria</taxon>
        <taxon>Bacillati</taxon>
        <taxon>Actinomycetota</taxon>
        <taxon>Actinomycetes</taxon>
        <taxon>Kitasatosporales</taxon>
        <taxon>Streptomycetaceae</taxon>
        <taxon>Streptomyces</taxon>
    </lineage>
</organism>
<comment type="subcellular location">
    <subcellularLocation>
        <location evidence="1">Cell membrane</location>
        <topology evidence="1">Multi-pass membrane protein</topology>
    </subcellularLocation>
</comment>
<dbReference type="Gene3D" id="1.20.1250.20">
    <property type="entry name" value="MFS general substrate transporter like domains"/>
    <property type="match status" value="1"/>
</dbReference>
<evidence type="ECO:0000313" key="10">
    <source>
        <dbReference type="Proteomes" id="UP000184388"/>
    </source>
</evidence>
<name>A0A9X8MPW9_9ACTN</name>
<evidence type="ECO:0000256" key="2">
    <source>
        <dbReference type="ARBA" id="ARBA00022692"/>
    </source>
</evidence>